<protein>
    <submittedName>
        <fullName evidence="1">Uncharacterized protein</fullName>
    </submittedName>
</protein>
<sequence>MIVRSYSRNKPCIRPEHIIRLSSTHHLSALNISSETSELFIRNIRTFRQNIRAFRQNRRDFPSKCLPFRLLKWRIKSVKHRFRRVNPKLWLMKWRKKTTKKEKRRLSFYANLKLNLN</sequence>
<organism evidence="1 2">
    <name type="scientific">Bacteroides uniformis</name>
    <dbReference type="NCBI Taxonomy" id="820"/>
    <lineage>
        <taxon>Bacteria</taxon>
        <taxon>Pseudomonadati</taxon>
        <taxon>Bacteroidota</taxon>
        <taxon>Bacteroidia</taxon>
        <taxon>Bacteroidales</taxon>
        <taxon>Bacteroidaceae</taxon>
        <taxon>Bacteroides</taxon>
    </lineage>
</organism>
<accession>A0A174VAD5</accession>
<dbReference type="AlphaFoldDB" id="A0A174VAD5"/>
<name>A0A174VAD5_BACUN</name>
<reference evidence="1 2" key="1">
    <citation type="submission" date="2015-09" db="EMBL/GenBank/DDBJ databases">
        <authorList>
            <consortium name="Pathogen Informatics"/>
        </authorList>
    </citation>
    <scope>NUCLEOTIDE SEQUENCE [LARGE SCALE GENOMIC DNA]</scope>
    <source>
        <strain evidence="1 2">2789STDY5834942</strain>
    </source>
</reference>
<dbReference type="EMBL" id="CZBF01000009">
    <property type="protein sequence ID" value="CUQ30111.1"/>
    <property type="molecule type" value="Genomic_DNA"/>
</dbReference>
<dbReference type="Proteomes" id="UP000095788">
    <property type="component" value="Unassembled WGS sequence"/>
</dbReference>
<evidence type="ECO:0000313" key="2">
    <source>
        <dbReference type="Proteomes" id="UP000095788"/>
    </source>
</evidence>
<gene>
    <name evidence="1" type="ORF">ERS852554_03897</name>
</gene>
<evidence type="ECO:0000313" key="1">
    <source>
        <dbReference type="EMBL" id="CUQ30111.1"/>
    </source>
</evidence>
<proteinExistence type="predicted"/>